<evidence type="ECO:0000256" key="1">
    <source>
        <dbReference type="SAM" id="SignalP"/>
    </source>
</evidence>
<gene>
    <name evidence="3" type="ORF">E4634_16405</name>
</gene>
<dbReference type="Gene3D" id="3.10.310.70">
    <property type="match status" value="1"/>
</dbReference>
<dbReference type="InterPro" id="IPR013108">
    <property type="entry name" value="Amidohydro_3"/>
</dbReference>
<dbReference type="CDD" id="cd01300">
    <property type="entry name" value="YtcJ_like"/>
    <property type="match status" value="1"/>
</dbReference>
<keyword evidence="4" id="KW-1185">Reference proteome</keyword>
<organism evidence="3 4">
    <name type="scientific">Mangrovimicrobium sediminis</name>
    <dbReference type="NCBI Taxonomy" id="2562682"/>
    <lineage>
        <taxon>Bacteria</taxon>
        <taxon>Pseudomonadati</taxon>
        <taxon>Pseudomonadota</taxon>
        <taxon>Gammaproteobacteria</taxon>
        <taxon>Cellvibrionales</taxon>
        <taxon>Halieaceae</taxon>
        <taxon>Mangrovimicrobium</taxon>
    </lineage>
</organism>
<keyword evidence="1" id="KW-0732">Signal</keyword>
<dbReference type="Pfam" id="PF07969">
    <property type="entry name" value="Amidohydro_3"/>
    <property type="match status" value="1"/>
</dbReference>
<dbReference type="OrthoDB" id="5734927at2"/>
<proteinExistence type="predicted"/>
<evidence type="ECO:0000313" key="4">
    <source>
        <dbReference type="Proteomes" id="UP000298050"/>
    </source>
</evidence>
<comment type="caution">
    <text evidence="3">The sequence shown here is derived from an EMBL/GenBank/DDBJ whole genome shotgun (WGS) entry which is preliminary data.</text>
</comment>
<dbReference type="InterPro" id="IPR032466">
    <property type="entry name" value="Metal_Hydrolase"/>
</dbReference>
<keyword evidence="3" id="KW-0378">Hydrolase</keyword>
<dbReference type="RefSeq" id="WP_135445747.1">
    <property type="nucleotide sequence ID" value="NZ_SRLE01000012.1"/>
</dbReference>
<dbReference type="InterPro" id="IPR011059">
    <property type="entry name" value="Metal-dep_hydrolase_composite"/>
</dbReference>
<dbReference type="Proteomes" id="UP000298050">
    <property type="component" value="Unassembled WGS sequence"/>
</dbReference>
<evidence type="ECO:0000313" key="3">
    <source>
        <dbReference type="EMBL" id="TGD71703.1"/>
    </source>
</evidence>
<sequence length="574" mass="61283">MQCRNVRSTGGLLAAVLTGFSSFALAAPDTVFINARAYTMDPQQPWAQAVAVEDGRISYVGDNAGATALGDADTRLVNLDGKMLLPGFIDTHIHPLSGGAYAQTLSLVTSGTVDEWVAAIAEYAKDNPGDGLIFGYGFLATTFGPAGPTRQMIDAVVADRPVLIMDEGFHGAWANSAALQQLGITRDTPDPVPGFSYYKRDASGEPTGYLLEETAGMAMDALEAISPESIIDGSEVIIDTLNSFGVTALFDAHEMDIADSLPQVLGELTERDALTVRIVGSYKPAGPAEIGDAVETTLAWGRELRGERYQFDVLKLMLDGTVEGRTAAMFEDYQGEPGNRGDLVFDQPQVSAALVAAAAAGVDVHMHAIGDRAVNQALNGVEAARKAHPDSGSRYTICHIEVIADADLDRFAKLGVIAQSSPLWASYDYAGEAFVSDDQFQRYWRYHSLAERGVRLTWGSDYPASGGGLQGMSPLLQMEIGITRQDAGDPQAPVQPLPSERMDVAAMIRGYTLDAAYQLHMEDQLGSLQVGKLADLVVLERDLFEVPSHEIHAVGVSATYLGGEQVFAAEAAQD</sequence>
<dbReference type="InterPro" id="IPR033932">
    <property type="entry name" value="YtcJ-like"/>
</dbReference>
<protein>
    <submittedName>
        <fullName evidence="3">Amidohydrolase</fullName>
    </submittedName>
</protein>
<dbReference type="Gene3D" id="3.20.20.140">
    <property type="entry name" value="Metal-dependent hydrolases"/>
    <property type="match status" value="1"/>
</dbReference>
<dbReference type="PANTHER" id="PTHR22642">
    <property type="entry name" value="IMIDAZOLONEPROPIONASE"/>
    <property type="match status" value="1"/>
</dbReference>
<reference evidence="3 4" key="1">
    <citation type="submission" date="2019-04" db="EMBL/GenBank/DDBJ databases">
        <title>Taxonomy of novel Haliea sp. from mangrove soil of West Coast of India.</title>
        <authorList>
            <person name="Verma A."/>
            <person name="Kumar P."/>
            <person name="Krishnamurthi S."/>
        </authorList>
    </citation>
    <scope>NUCLEOTIDE SEQUENCE [LARGE SCALE GENOMIC DNA]</scope>
    <source>
        <strain evidence="3 4">SAOS-164</strain>
    </source>
</reference>
<dbReference type="EMBL" id="SRLE01000012">
    <property type="protein sequence ID" value="TGD71703.1"/>
    <property type="molecule type" value="Genomic_DNA"/>
</dbReference>
<accession>A0A4Z0LWC6</accession>
<feature type="chain" id="PRO_5021448108" evidence="1">
    <location>
        <begin position="27"/>
        <end position="574"/>
    </location>
</feature>
<feature type="signal peptide" evidence="1">
    <location>
        <begin position="1"/>
        <end position="26"/>
    </location>
</feature>
<dbReference type="GO" id="GO:0016810">
    <property type="term" value="F:hydrolase activity, acting on carbon-nitrogen (but not peptide) bonds"/>
    <property type="evidence" value="ECO:0007669"/>
    <property type="project" value="InterPro"/>
</dbReference>
<feature type="domain" description="Amidohydrolase 3" evidence="2">
    <location>
        <begin position="76"/>
        <end position="567"/>
    </location>
</feature>
<name>A0A4Z0LWC6_9GAMM</name>
<dbReference type="Gene3D" id="2.30.40.10">
    <property type="entry name" value="Urease, subunit C, domain 1"/>
    <property type="match status" value="1"/>
</dbReference>
<evidence type="ECO:0000259" key="2">
    <source>
        <dbReference type="Pfam" id="PF07969"/>
    </source>
</evidence>
<dbReference type="SUPFAM" id="SSF51338">
    <property type="entry name" value="Composite domain of metallo-dependent hydrolases"/>
    <property type="match status" value="1"/>
</dbReference>
<dbReference type="AlphaFoldDB" id="A0A4Z0LWC6"/>
<dbReference type="PANTHER" id="PTHR22642:SF2">
    <property type="entry name" value="PROTEIN LONG AFTER FAR-RED 3"/>
    <property type="match status" value="1"/>
</dbReference>
<dbReference type="SUPFAM" id="SSF51556">
    <property type="entry name" value="Metallo-dependent hydrolases"/>
    <property type="match status" value="1"/>
</dbReference>